<evidence type="ECO:0000256" key="5">
    <source>
        <dbReference type="ARBA" id="ARBA00022989"/>
    </source>
</evidence>
<feature type="transmembrane region" description="Helical" evidence="11">
    <location>
        <begin position="63"/>
        <end position="84"/>
    </location>
</feature>
<keyword evidence="8 12" id="KW-0675">Receptor</keyword>
<evidence type="ECO:0000256" key="1">
    <source>
        <dbReference type="ARBA" id="ARBA00004141"/>
    </source>
</evidence>
<organism evidence="12 13">
    <name type="scientific">Beauveria brongniartii RCEF 3172</name>
    <dbReference type="NCBI Taxonomy" id="1081107"/>
    <lineage>
        <taxon>Eukaryota</taxon>
        <taxon>Fungi</taxon>
        <taxon>Dikarya</taxon>
        <taxon>Ascomycota</taxon>
        <taxon>Pezizomycotina</taxon>
        <taxon>Sordariomycetes</taxon>
        <taxon>Hypocreomycetidae</taxon>
        <taxon>Hypocreales</taxon>
        <taxon>Cordycipitaceae</taxon>
        <taxon>Beauveria</taxon>
        <taxon>Beauveria brongniartii</taxon>
    </lineage>
</organism>
<dbReference type="PANTHER" id="PTHR28097">
    <property type="entry name" value="PHEROMONE A FACTOR RECEPTOR"/>
    <property type="match status" value="1"/>
</dbReference>
<keyword evidence="7 11" id="KW-0472">Membrane</keyword>
<accession>A0A167HP40</accession>
<dbReference type="Proteomes" id="UP000076863">
    <property type="component" value="Unassembled WGS sequence"/>
</dbReference>
<comment type="similarity">
    <text evidence="2">Belongs to the G-protein coupled receptor 4 family.</text>
</comment>
<feature type="compositionally biased region" description="Low complexity" evidence="10">
    <location>
        <begin position="392"/>
        <end position="403"/>
    </location>
</feature>
<feature type="region of interest" description="Disordered" evidence="10">
    <location>
        <begin position="355"/>
        <end position="405"/>
    </location>
</feature>
<dbReference type="CDD" id="cd14966">
    <property type="entry name" value="7tmD_STE3"/>
    <property type="match status" value="1"/>
</dbReference>
<dbReference type="AlphaFoldDB" id="A0A167HP40"/>
<dbReference type="PANTHER" id="PTHR28097:SF1">
    <property type="entry name" value="PHEROMONE A FACTOR RECEPTOR"/>
    <property type="match status" value="1"/>
</dbReference>
<gene>
    <name evidence="12" type="ORF">BBO_02408</name>
</gene>
<keyword evidence="9" id="KW-0807">Transducer</keyword>
<evidence type="ECO:0000256" key="2">
    <source>
        <dbReference type="ARBA" id="ARBA00011085"/>
    </source>
</evidence>
<feature type="compositionally biased region" description="Polar residues" evidence="10">
    <location>
        <begin position="357"/>
        <end position="367"/>
    </location>
</feature>
<dbReference type="GO" id="GO:0005886">
    <property type="term" value="C:plasma membrane"/>
    <property type="evidence" value="ECO:0007669"/>
    <property type="project" value="TreeGrafter"/>
</dbReference>
<feature type="transmembrane region" description="Helical" evidence="11">
    <location>
        <begin position="146"/>
        <end position="167"/>
    </location>
</feature>
<feature type="transmembrane region" description="Helical" evidence="11">
    <location>
        <begin position="104"/>
        <end position="125"/>
    </location>
</feature>
<reference evidence="12 13" key="1">
    <citation type="journal article" date="2016" name="Genome Biol. Evol.">
        <title>Divergent and convergent evolution of fungal pathogenicity.</title>
        <authorList>
            <person name="Shang Y."/>
            <person name="Xiao G."/>
            <person name="Zheng P."/>
            <person name="Cen K."/>
            <person name="Zhan S."/>
            <person name="Wang C."/>
        </authorList>
    </citation>
    <scope>NUCLEOTIDE SEQUENCE [LARGE SCALE GENOMIC DNA]</scope>
    <source>
        <strain evidence="12 13">RCEF 3172</strain>
    </source>
</reference>
<keyword evidence="6" id="KW-0297">G-protein coupled receptor</keyword>
<keyword evidence="13" id="KW-1185">Reference proteome</keyword>
<name>A0A167HP40_9HYPO</name>
<feature type="compositionally biased region" description="Polar residues" evidence="10">
    <location>
        <begin position="486"/>
        <end position="500"/>
    </location>
</feature>
<evidence type="ECO:0000256" key="8">
    <source>
        <dbReference type="ARBA" id="ARBA00023170"/>
    </source>
</evidence>
<dbReference type="EMBL" id="AZHA01000005">
    <property type="protein sequence ID" value="OAA48139.1"/>
    <property type="molecule type" value="Genomic_DNA"/>
</dbReference>
<protein>
    <submittedName>
        <fullName evidence="12">A-pheromone receptor PreA</fullName>
    </submittedName>
</protein>
<feature type="transmembrane region" description="Helical" evidence="11">
    <location>
        <begin position="243"/>
        <end position="266"/>
    </location>
</feature>
<keyword evidence="3" id="KW-0589">Pheromone response</keyword>
<evidence type="ECO:0000256" key="11">
    <source>
        <dbReference type="SAM" id="Phobius"/>
    </source>
</evidence>
<dbReference type="GO" id="GO:0000750">
    <property type="term" value="P:pheromone-dependent signal transduction involved in conjugation with cellular fusion"/>
    <property type="evidence" value="ECO:0007669"/>
    <property type="project" value="TreeGrafter"/>
</dbReference>
<feature type="region of interest" description="Disordered" evidence="10">
    <location>
        <begin position="527"/>
        <end position="550"/>
    </location>
</feature>
<dbReference type="Pfam" id="PF02076">
    <property type="entry name" value="STE3"/>
    <property type="match status" value="1"/>
</dbReference>
<keyword evidence="5 11" id="KW-1133">Transmembrane helix</keyword>
<evidence type="ECO:0000256" key="10">
    <source>
        <dbReference type="SAM" id="MobiDB-lite"/>
    </source>
</evidence>
<sequence length="550" mass="61216">MDDPSLVLREGISPIVMAVPNIPPFTTPSLTANFVIRIVLAIIANLVCLVPLRLLYRNGEFAAVVFITVVEIKNIFTIVTAALWHTDDMEAWWPGYGLCDIEQFVYNGCAGIYVTCLLAIMRNLAHQVGVMRAHPLTVREKRRRNFIQALIIFPLPIVQLAFTWPLAAQRYAVGTLMGCAWVPSSTWPYLVFFIIAQLVVSVVAGIYAVITFFRFRQVAKATSSALASSRAAFLRSQRTKRRLYLMVTSILVPFLPITITLCFLNVQALGALRPFNFNEIHHPKTSLPWETIIFIPSRFNDFGSLNNGYISIFTAVPIFLFFGMTKDAINSYRIVVLYFGLGKIWPNLHNEYDPDRSATQTASSSGFLTRVTGRTKPSQSPSECKRGSHPMSKSISSNESTSSHNLTRMLTPRLATSLGGDAPVSSLASSWTDRLPRNPFPFRTKTEVVYLGSSIPSRPPVLPPLAQASVFSLQSRNDDEIHEQTVPPQHQTSPPRSRNFSLPVVARGQPHPSETLDLPGAFSTLESSSRCAELADNRPPPDIIDYHQRP</sequence>
<feature type="region of interest" description="Disordered" evidence="10">
    <location>
        <begin position="481"/>
        <end position="500"/>
    </location>
</feature>
<evidence type="ECO:0000313" key="13">
    <source>
        <dbReference type="Proteomes" id="UP000076863"/>
    </source>
</evidence>
<dbReference type="GO" id="GO:0004932">
    <property type="term" value="F:mating-type factor pheromone receptor activity"/>
    <property type="evidence" value="ECO:0007669"/>
    <property type="project" value="InterPro"/>
</dbReference>
<comment type="caution">
    <text evidence="12">The sequence shown here is derived from an EMBL/GenBank/DDBJ whole genome shotgun (WGS) entry which is preliminary data.</text>
</comment>
<evidence type="ECO:0000256" key="3">
    <source>
        <dbReference type="ARBA" id="ARBA00022507"/>
    </source>
</evidence>
<dbReference type="InterPro" id="IPR001499">
    <property type="entry name" value="GPCR_STE3"/>
</dbReference>
<proteinExistence type="inferred from homology"/>
<evidence type="ECO:0000313" key="12">
    <source>
        <dbReference type="EMBL" id="OAA48139.1"/>
    </source>
</evidence>
<evidence type="ECO:0000256" key="9">
    <source>
        <dbReference type="ARBA" id="ARBA00023224"/>
    </source>
</evidence>
<evidence type="ECO:0000256" key="6">
    <source>
        <dbReference type="ARBA" id="ARBA00023040"/>
    </source>
</evidence>
<evidence type="ECO:0000256" key="4">
    <source>
        <dbReference type="ARBA" id="ARBA00022692"/>
    </source>
</evidence>
<feature type="transmembrane region" description="Helical" evidence="11">
    <location>
        <begin position="308"/>
        <end position="325"/>
    </location>
</feature>
<dbReference type="OrthoDB" id="2874149at2759"/>
<evidence type="ECO:0000256" key="7">
    <source>
        <dbReference type="ARBA" id="ARBA00023136"/>
    </source>
</evidence>
<keyword evidence="4 11" id="KW-0812">Transmembrane</keyword>
<feature type="transmembrane region" description="Helical" evidence="11">
    <location>
        <begin position="34"/>
        <end position="56"/>
    </location>
</feature>
<comment type="subcellular location">
    <subcellularLocation>
        <location evidence="1">Membrane</location>
        <topology evidence="1">Multi-pass membrane protein</topology>
    </subcellularLocation>
</comment>
<feature type="transmembrane region" description="Helical" evidence="11">
    <location>
        <begin position="187"/>
        <end position="210"/>
    </location>
</feature>